<keyword evidence="2" id="KW-1185">Reference proteome</keyword>
<dbReference type="EMBL" id="REGN01002553">
    <property type="protein sequence ID" value="RNA27363.1"/>
    <property type="molecule type" value="Genomic_DNA"/>
</dbReference>
<evidence type="ECO:0000313" key="1">
    <source>
        <dbReference type="EMBL" id="RNA27363.1"/>
    </source>
</evidence>
<evidence type="ECO:0000313" key="2">
    <source>
        <dbReference type="Proteomes" id="UP000276133"/>
    </source>
</evidence>
<comment type="caution">
    <text evidence="1">The sequence shown here is derived from an EMBL/GenBank/DDBJ whole genome shotgun (WGS) entry which is preliminary data.</text>
</comment>
<sequence length="74" mass="8568">MTTNNNKLKNSFLGIKKLKTKNIEKNENKLRILTVNNEQKNMQKIGANKSKKKVALESSRLKTKTCCLHFKPCY</sequence>
<dbReference type="AlphaFoldDB" id="A0A3M7RUW8"/>
<organism evidence="1 2">
    <name type="scientific">Brachionus plicatilis</name>
    <name type="common">Marine rotifer</name>
    <name type="synonym">Brachionus muelleri</name>
    <dbReference type="NCBI Taxonomy" id="10195"/>
    <lineage>
        <taxon>Eukaryota</taxon>
        <taxon>Metazoa</taxon>
        <taxon>Spiralia</taxon>
        <taxon>Gnathifera</taxon>
        <taxon>Rotifera</taxon>
        <taxon>Eurotatoria</taxon>
        <taxon>Monogononta</taxon>
        <taxon>Pseudotrocha</taxon>
        <taxon>Ploima</taxon>
        <taxon>Brachionidae</taxon>
        <taxon>Brachionus</taxon>
    </lineage>
</organism>
<dbReference type="Proteomes" id="UP000276133">
    <property type="component" value="Unassembled WGS sequence"/>
</dbReference>
<gene>
    <name evidence="1" type="ORF">BpHYR1_035569</name>
</gene>
<proteinExistence type="predicted"/>
<accession>A0A3M7RUW8</accession>
<reference evidence="1 2" key="1">
    <citation type="journal article" date="2018" name="Sci. Rep.">
        <title>Genomic signatures of local adaptation to the degree of environmental predictability in rotifers.</title>
        <authorList>
            <person name="Franch-Gras L."/>
            <person name="Hahn C."/>
            <person name="Garcia-Roger E.M."/>
            <person name="Carmona M.J."/>
            <person name="Serra M."/>
            <person name="Gomez A."/>
        </authorList>
    </citation>
    <scope>NUCLEOTIDE SEQUENCE [LARGE SCALE GENOMIC DNA]</scope>
    <source>
        <strain evidence="1">HYR1</strain>
    </source>
</reference>
<protein>
    <submittedName>
        <fullName evidence="1">Uncharacterized protein</fullName>
    </submittedName>
</protein>
<name>A0A3M7RUW8_BRAPC</name>